<protein>
    <submittedName>
        <fullName evidence="1">Uncharacterized protein</fullName>
    </submittedName>
</protein>
<evidence type="ECO:0000313" key="1">
    <source>
        <dbReference type="EMBL" id="ACL16413.1"/>
    </source>
</evidence>
<dbReference type="AlphaFoldDB" id="B8GH08"/>
<dbReference type="EMBL" id="CP001338">
    <property type="protein sequence ID" value="ACL16413.1"/>
    <property type="molecule type" value="Genomic_DNA"/>
</dbReference>
<keyword evidence="2" id="KW-1185">Reference proteome</keyword>
<dbReference type="Proteomes" id="UP000002457">
    <property type="component" value="Chromosome"/>
</dbReference>
<organism evidence="1 2">
    <name type="scientific">Methanosphaerula palustris (strain ATCC BAA-1556 / DSM 19958 / E1-9c)</name>
    <dbReference type="NCBI Taxonomy" id="521011"/>
    <lineage>
        <taxon>Archaea</taxon>
        <taxon>Methanobacteriati</taxon>
        <taxon>Methanobacteriota</taxon>
        <taxon>Stenosarchaea group</taxon>
        <taxon>Methanomicrobia</taxon>
        <taxon>Methanomicrobiales</taxon>
        <taxon>Methanoregulaceae</taxon>
        <taxon>Methanosphaerula</taxon>
    </lineage>
</organism>
<dbReference type="HOGENOM" id="CLU_1582919_0_0_2"/>
<name>B8GH08_METPE</name>
<proteinExistence type="predicted"/>
<accession>B8GH08</accession>
<gene>
    <name evidence="1" type="ordered locus">Mpal_1066</name>
</gene>
<evidence type="ECO:0000313" key="2">
    <source>
        <dbReference type="Proteomes" id="UP000002457"/>
    </source>
</evidence>
<sequence>MTREACEALIDRLGAIKVGVNLPDLVELLKENALVFCDRQEQAIERCDVEDALYESGALNMVLSLLELICEVPDEEEQVADRHDEDFNSSRTPRSTPQAVISPVVKESLRIHALLYPESADTCIFARMDDDELRAALDEMIRTGDLDDPIDFENMASIYAVLHRRGVF</sequence>
<reference evidence="1 2" key="1">
    <citation type="journal article" date="2015" name="Genome Announc.">
        <title>Complete Genome Sequence of Methanosphaerula palustris E1-9CT, a Hydrogenotrophic Methanogen Isolated from a Minerotrophic Fen Peatland.</title>
        <authorList>
            <person name="Cadillo-Quiroz H."/>
            <person name="Browne P."/>
            <person name="Kyrpides N."/>
            <person name="Woyke T."/>
            <person name="Goodwin L."/>
            <person name="Detter C."/>
            <person name="Yavitt J.B."/>
            <person name="Zinder S.H."/>
        </authorList>
    </citation>
    <scope>NUCLEOTIDE SEQUENCE [LARGE SCALE GENOMIC DNA]</scope>
    <source>
        <strain evidence="2">ATCC BAA-1556 / DSM 19958 / E1-9c</strain>
    </source>
</reference>
<dbReference type="KEGG" id="mpl:Mpal_1066"/>